<dbReference type="PATRIC" id="fig|1454003.3.peg.3265"/>
<feature type="active site" evidence="4">
    <location>
        <position position="170"/>
    </location>
</feature>
<dbReference type="PANTHER" id="PTHR42872:SF6">
    <property type="entry name" value="PROTEIN-GLUTAMATE METHYLESTERASE_PROTEIN-GLUTAMINE GLUTAMINASE"/>
    <property type="match status" value="1"/>
</dbReference>
<dbReference type="GO" id="GO:0008984">
    <property type="term" value="F:protein-glutamate methylesterase activity"/>
    <property type="evidence" value="ECO:0007669"/>
    <property type="project" value="UniProtKB-EC"/>
</dbReference>
<protein>
    <recommendedName>
        <fullName evidence="2">protein-glutamate methylesterase</fullName>
        <ecNumber evidence="2">3.1.1.61</ecNumber>
    </recommendedName>
</protein>
<dbReference type="EMBL" id="JEMX01000077">
    <property type="protein sequence ID" value="EXI78239.1"/>
    <property type="molecule type" value="Genomic_DNA"/>
</dbReference>
<dbReference type="AlphaFoldDB" id="A0A011QHC8"/>
<proteinExistence type="predicted"/>
<accession>A0A011QHC8</accession>
<reference evidence="6 7" key="1">
    <citation type="submission" date="2014-02" db="EMBL/GenBank/DDBJ databases">
        <title>Expanding our view of genomic diversity in Candidatus Accumulibacter clades.</title>
        <authorList>
            <person name="Skennerton C.T."/>
            <person name="Barr J.J."/>
            <person name="Slater F.R."/>
            <person name="Bond P.L."/>
            <person name="Tyson G.W."/>
        </authorList>
    </citation>
    <scope>NUCLEOTIDE SEQUENCE [LARGE SCALE GENOMIC DNA]</scope>
    <source>
        <strain evidence="7">BA-92</strain>
    </source>
</reference>
<name>A0A011QHC8_9PROT</name>
<dbReference type="PANTHER" id="PTHR42872">
    <property type="entry name" value="PROTEIN-GLUTAMATE METHYLESTERASE/PROTEIN-GLUTAMINE GLUTAMINASE"/>
    <property type="match status" value="1"/>
</dbReference>
<evidence type="ECO:0000256" key="4">
    <source>
        <dbReference type="PROSITE-ProRule" id="PRU00050"/>
    </source>
</evidence>
<evidence type="ECO:0000256" key="1">
    <source>
        <dbReference type="ARBA" id="ARBA00022801"/>
    </source>
</evidence>
<keyword evidence="4" id="KW-0145">Chemotaxis</keyword>
<evidence type="ECO:0000256" key="3">
    <source>
        <dbReference type="ARBA" id="ARBA00048267"/>
    </source>
</evidence>
<feature type="active site" evidence="4">
    <location>
        <position position="48"/>
    </location>
</feature>
<dbReference type="Proteomes" id="UP000021816">
    <property type="component" value="Unassembled WGS sequence"/>
</dbReference>
<dbReference type="PROSITE" id="PS50122">
    <property type="entry name" value="CHEB"/>
    <property type="match status" value="1"/>
</dbReference>
<evidence type="ECO:0000313" key="7">
    <source>
        <dbReference type="Proteomes" id="UP000021816"/>
    </source>
</evidence>
<dbReference type="Pfam" id="PF01339">
    <property type="entry name" value="CheB_methylest"/>
    <property type="match status" value="1"/>
</dbReference>
<organism evidence="6 7">
    <name type="scientific">Candidatus Accumulibacter appositus</name>
    <dbReference type="NCBI Taxonomy" id="1454003"/>
    <lineage>
        <taxon>Bacteria</taxon>
        <taxon>Pseudomonadati</taxon>
        <taxon>Pseudomonadota</taxon>
        <taxon>Betaproteobacteria</taxon>
        <taxon>Candidatus Accumulibacter</taxon>
    </lineage>
</organism>
<feature type="active site" evidence="4">
    <location>
        <position position="74"/>
    </location>
</feature>
<gene>
    <name evidence="6" type="primary">cheB_2</name>
    <name evidence="6" type="ORF">AW10_03209</name>
</gene>
<dbReference type="EC" id="3.1.1.61" evidence="2"/>
<dbReference type="InterPro" id="IPR035909">
    <property type="entry name" value="CheB_C"/>
</dbReference>
<dbReference type="Gene3D" id="3.40.50.180">
    <property type="entry name" value="Methylesterase CheB, C-terminal domain"/>
    <property type="match status" value="1"/>
</dbReference>
<dbReference type="SUPFAM" id="SSF52738">
    <property type="entry name" value="Methylesterase CheB, C-terminal domain"/>
    <property type="match status" value="1"/>
</dbReference>
<dbReference type="GO" id="GO:0005737">
    <property type="term" value="C:cytoplasm"/>
    <property type="evidence" value="ECO:0007669"/>
    <property type="project" value="InterPro"/>
</dbReference>
<dbReference type="CDD" id="cd16432">
    <property type="entry name" value="CheB_Rec"/>
    <property type="match status" value="1"/>
</dbReference>
<dbReference type="InterPro" id="IPR000673">
    <property type="entry name" value="Sig_transdc_resp-reg_Me-estase"/>
</dbReference>
<keyword evidence="1 4" id="KW-0378">Hydrolase</keyword>
<comment type="caution">
    <text evidence="6">The sequence shown here is derived from an EMBL/GenBank/DDBJ whole genome shotgun (WGS) entry which is preliminary data.</text>
</comment>
<dbReference type="GO" id="GO:0006935">
    <property type="term" value="P:chemotaxis"/>
    <property type="evidence" value="ECO:0007669"/>
    <property type="project" value="UniProtKB-UniRule"/>
</dbReference>
<evidence type="ECO:0000259" key="5">
    <source>
        <dbReference type="PROSITE" id="PS50122"/>
    </source>
</evidence>
<evidence type="ECO:0000256" key="2">
    <source>
        <dbReference type="ARBA" id="ARBA00039140"/>
    </source>
</evidence>
<evidence type="ECO:0000313" key="6">
    <source>
        <dbReference type="EMBL" id="EXI78239.1"/>
    </source>
</evidence>
<dbReference type="GO" id="GO:0000156">
    <property type="term" value="F:phosphorelay response regulator activity"/>
    <property type="evidence" value="ECO:0007669"/>
    <property type="project" value="InterPro"/>
</dbReference>
<sequence length="234" mass="24565">MSNPPIKVMIAADSALLRPKNSADVMIAAGSSTAIAGSTDQIVAIGASTGGTQALELVLRRLPTSCRGMVIVQHMPERFTAMLAQRLNEICQIEVREACNGDRVCAGRALIAPGNKHMLLRRSGTHYLVEVLDGPLVNRHKPSVDVLFRSVAKYAGANALGIILTGMGDDGARGLKEMRDSGARTIAQDEASCVVFGMPKEAIKHGGAEQVMPLDQIPGALLAFGRSSAALGVP</sequence>
<dbReference type="STRING" id="1454003.AW10_03209"/>
<feature type="domain" description="CheB-type methylesterase" evidence="5">
    <location>
        <begin position="36"/>
        <end position="228"/>
    </location>
</feature>
<comment type="catalytic activity">
    <reaction evidence="3">
        <text>[protein]-L-glutamate 5-O-methyl ester + H2O = L-glutamyl-[protein] + methanol + H(+)</text>
        <dbReference type="Rhea" id="RHEA:23236"/>
        <dbReference type="Rhea" id="RHEA-COMP:10208"/>
        <dbReference type="Rhea" id="RHEA-COMP:10311"/>
        <dbReference type="ChEBI" id="CHEBI:15377"/>
        <dbReference type="ChEBI" id="CHEBI:15378"/>
        <dbReference type="ChEBI" id="CHEBI:17790"/>
        <dbReference type="ChEBI" id="CHEBI:29973"/>
        <dbReference type="ChEBI" id="CHEBI:82795"/>
        <dbReference type="EC" id="3.1.1.61"/>
    </reaction>
</comment>